<feature type="domain" description="GP-PDE" evidence="8">
    <location>
        <begin position="91"/>
        <end position="411"/>
    </location>
</feature>
<dbReference type="GO" id="GO:0006629">
    <property type="term" value="P:lipid metabolic process"/>
    <property type="evidence" value="ECO:0007669"/>
    <property type="project" value="InterPro"/>
</dbReference>
<accession>A0AAU7KL25</accession>
<name>A0AAU7KL25_9GAMM</name>
<feature type="signal peptide" evidence="7">
    <location>
        <begin position="1"/>
        <end position="35"/>
    </location>
</feature>
<dbReference type="Gene3D" id="3.20.20.190">
    <property type="entry name" value="Phosphatidylinositol (PI) phosphodiesterase"/>
    <property type="match status" value="1"/>
</dbReference>
<keyword evidence="3 7" id="KW-0732">Signal</keyword>
<gene>
    <name evidence="9" type="ORF">NFG58_04915</name>
</gene>
<comment type="catalytic activity">
    <reaction evidence="6">
        <text>a sn-glycero-3-phosphodiester + H2O = an alcohol + sn-glycerol 3-phosphate + H(+)</text>
        <dbReference type="Rhea" id="RHEA:12969"/>
        <dbReference type="ChEBI" id="CHEBI:15377"/>
        <dbReference type="ChEBI" id="CHEBI:15378"/>
        <dbReference type="ChEBI" id="CHEBI:30879"/>
        <dbReference type="ChEBI" id="CHEBI:57597"/>
        <dbReference type="ChEBI" id="CHEBI:83408"/>
        <dbReference type="EC" id="3.1.4.46"/>
    </reaction>
</comment>
<dbReference type="EC" id="3.1.4.46" evidence="2"/>
<dbReference type="InterPro" id="IPR030395">
    <property type="entry name" value="GP_PDE_dom"/>
</dbReference>
<proteinExistence type="inferred from homology"/>
<evidence type="ECO:0000256" key="7">
    <source>
        <dbReference type="SAM" id="SignalP"/>
    </source>
</evidence>
<dbReference type="PROSITE" id="PS51704">
    <property type="entry name" value="GP_PDE"/>
    <property type="match status" value="1"/>
</dbReference>
<dbReference type="PANTHER" id="PTHR43620">
    <property type="entry name" value="GLYCEROPHOSPHORYL DIESTER PHOSPHODIESTERASE"/>
    <property type="match status" value="1"/>
</dbReference>
<dbReference type="Pfam" id="PF03009">
    <property type="entry name" value="GDPD"/>
    <property type="match status" value="1"/>
</dbReference>
<protein>
    <recommendedName>
        <fullName evidence="2">glycerophosphodiester phosphodiesterase</fullName>
        <ecNumber evidence="2">3.1.4.46</ecNumber>
    </recommendedName>
</protein>
<keyword evidence="4" id="KW-0319">Glycerol metabolism</keyword>
<dbReference type="GO" id="GO:0006071">
    <property type="term" value="P:glycerol metabolic process"/>
    <property type="evidence" value="ECO:0007669"/>
    <property type="project" value="UniProtKB-KW"/>
</dbReference>
<organism evidence="9">
    <name type="scientific">Halomonas sp. RT37</name>
    <dbReference type="NCBI Taxonomy" id="2950872"/>
    <lineage>
        <taxon>Bacteria</taxon>
        <taxon>Pseudomonadati</taxon>
        <taxon>Pseudomonadota</taxon>
        <taxon>Gammaproteobacteria</taxon>
        <taxon>Oceanospirillales</taxon>
        <taxon>Halomonadaceae</taxon>
        <taxon>Halomonas</taxon>
    </lineage>
</organism>
<sequence length="443" mass="48446">MDAHHHRRPAPLAALLSCAITAIALCGASVAPAMAEDNASNASASSSLPVSLGPRPYFLIDDMDEDNAQSAELKATLEQCAANLEQPTRSDFSIGHRGAPLMFPEHTRESYLAAARMGAGVLECDVAFTEDKELVCRHSQCDLHGTTNILETELAEQCSVPPTFDADGKLTNAADVQCCTSDITLAEFKTLEGRMDGVDTSADTLEAYLAGNPRWRTELYADRGTLMSHAESIALFQDLGVKMTPELKTPSVEMPFDGMSQQDYAQKLIDEYVEAGVPPEDVFPQSFLLDDVRYWVDNTEFADQAVYLDDRYDVEGFDVTDPASWEPSMQELADMGVKILAPPMWMLLAEGGSEDRPIVPSVYAEKAKEAGLELIAWSFERSAPLTRDGAWYHQTIDNVVDNDGDKMVALDVMARDIGVKAVFSDWPAAVTFYANCMADELAK</sequence>
<reference evidence="9" key="1">
    <citation type="submission" date="2022-06" db="EMBL/GenBank/DDBJ databases">
        <title>A novel DMS-producing enzyme.</title>
        <authorList>
            <person name="Zhang Y."/>
        </authorList>
    </citation>
    <scope>NUCLEOTIDE SEQUENCE</scope>
    <source>
        <strain evidence="9">RT37</strain>
    </source>
</reference>
<dbReference type="RefSeq" id="WP_348827676.1">
    <property type="nucleotide sequence ID" value="NZ_CP098827.1"/>
</dbReference>
<evidence type="ECO:0000256" key="6">
    <source>
        <dbReference type="ARBA" id="ARBA00047512"/>
    </source>
</evidence>
<evidence type="ECO:0000259" key="8">
    <source>
        <dbReference type="PROSITE" id="PS51704"/>
    </source>
</evidence>
<evidence type="ECO:0000256" key="5">
    <source>
        <dbReference type="ARBA" id="ARBA00022801"/>
    </source>
</evidence>
<evidence type="ECO:0000256" key="1">
    <source>
        <dbReference type="ARBA" id="ARBA00007277"/>
    </source>
</evidence>
<evidence type="ECO:0000256" key="3">
    <source>
        <dbReference type="ARBA" id="ARBA00022729"/>
    </source>
</evidence>
<dbReference type="EMBL" id="CP098827">
    <property type="protein sequence ID" value="XBO72055.1"/>
    <property type="molecule type" value="Genomic_DNA"/>
</dbReference>
<dbReference type="PANTHER" id="PTHR43620:SF7">
    <property type="entry name" value="GLYCEROPHOSPHODIESTER PHOSPHODIESTERASE GDPD5-RELATED"/>
    <property type="match status" value="1"/>
</dbReference>
<dbReference type="SUPFAM" id="SSF51695">
    <property type="entry name" value="PLC-like phosphodiesterases"/>
    <property type="match status" value="1"/>
</dbReference>
<evidence type="ECO:0000313" key="9">
    <source>
        <dbReference type="EMBL" id="XBO72055.1"/>
    </source>
</evidence>
<dbReference type="InterPro" id="IPR017946">
    <property type="entry name" value="PLC-like_Pdiesterase_TIM-brl"/>
</dbReference>
<dbReference type="AlphaFoldDB" id="A0AAU7KL25"/>
<evidence type="ECO:0000256" key="2">
    <source>
        <dbReference type="ARBA" id="ARBA00012247"/>
    </source>
</evidence>
<comment type="similarity">
    <text evidence="1">Belongs to the glycerophosphoryl diester phosphodiesterase family.</text>
</comment>
<feature type="chain" id="PRO_5043907809" description="glycerophosphodiester phosphodiesterase" evidence="7">
    <location>
        <begin position="36"/>
        <end position="443"/>
    </location>
</feature>
<dbReference type="GO" id="GO:0008889">
    <property type="term" value="F:glycerophosphodiester phosphodiesterase activity"/>
    <property type="evidence" value="ECO:0007669"/>
    <property type="project" value="UniProtKB-EC"/>
</dbReference>
<evidence type="ECO:0000256" key="4">
    <source>
        <dbReference type="ARBA" id="ARBA00022798"/>
    </source>
</evidence>
<keyword evidence="5" id="KW-0378">Hydrolase</keyword>